<evidence type="ECO:0000256" key="11">
    <source>
        <dbReference type="RuleBase" id="RU004517"/>
    </source>
</evidence>
<feature type="modified residue" description="N6-(pyridoxal phosphate)lysine" evidence="8">
    <location>
        <position position="273"/>
    </location>
</feature>
<comment type="cofactor">
    <cofactor evidence="1 10">
        <name>pyridoxal 5'-phosphate</name>
        <dbReference type="ChEBI" id="CHEBI:597326"/>
    </cofactor>
</comment>
<proteinExistence type="evidence at transcript level"/>
<dbReference type="PROSITE" id="PS00770">
    <property type="entry name" value="AA_TRANSFER_CLASS_4"/>
    <property type="match status" value="1"/>
</dbReference>
<dbReference type="PANTHER" id="PTHR11825:SF44">
    <property type="entry name" value="BRANCHED-CHAIN-AMINO-ACID AMINOTRANSFERASE"/>
    <property type="match status" value="1"/>
</dbReference>
<organism evidence="12">
    <name type="scientific">Corethrella appendiculata</name>
    <dbReference type="NCBI Taxonomy" id="1370023"/>
    <lineage>
        <taxon>Eukaryota</taxon>
        <taxon>Metazoa</taxon>
        <taxon>Ecdysozoa</taxon>
        <taxon>Arthropoda</taxon>
        <taxon>Hexapoda</taxon>
        <taxon>Insecta</taxon>
        <taxon>Pterygota</taxon>
        <taxon>Neoptera</taxon>
        <taxon>Endopterygota</taxon>
        <taxon>Diptera</taxon>
        <taxon>Nematocera</taxon>
        <taxon>Culicoidea</taxon>
        <taxon>Chaoboridae</taxon>
        <taxon>Corethrella</taxon>
    </lineage>
</organism>
<accession>U5EJ01</accession>
<evidence type="ECO:0000313" key="12">
    <source>
        <dbReference type="EMBL" id="JAB57445.1"/>
    </source>
</evidence>
<dbReference type="CDD" id="cd01557">
    <property type="entry name" value="BCAT_beta_family"/>
    <property type="match status" value="1"/>
</dbReference>
<evidence type="ECO:0000256" key="10">
    <source>
        <dbReference type="RuleBase" id="RU004516"/>
    </source>
</evidence>
<keyword evidence="7 11" id="KW-0100">Branched-chain amino acid biosynthesis</keyword>
<dbReference type="AlphaFoldDB" id="U5EJ01"/>
<evidence type="ECO:0000256" key="2">
    <source>
        <dbReference type="ARBA" id="ARBA00009320"/>
    </source>
</evidence>
<dbReference type="GO" id="GO:0052656">
    <property type="term" value="F:L-isoleucine-2-oxoglutarate transaminase activity"/>
    <property type="evidence" value="ECO:0007669"/>
    <property type="project" value="RHEA"/>
</dbReference>
<dbReference type="InterPro" id="IPR043131">
    <property type="entry name" value="BCAT-like_N"/>
</dbReference>
<comment type="similarity">
    <text evidence="2 9">Belongs to the class-IV pyridoxal-phosphate-dependent aminotransferase family.</text>
</comment>
<evidence type="ECO:0000256" key="9">
    <source>
        <dbReference type="RuleBase" id="RU004106"/>
    </source>
</evidence>
<dbReference type="GO" id="GO:0009098">
    <property type="term" value="P:L-leucine biosynthetic process"/>
    <property type="evidence" value="ECO:0007669"/>
    <property type="project" value="TreeGrafter"/>
</dbReference>
<evidence type="ECO:0000256" key="5">
    <source>
        <dbReference type="ARBA" id="ARBA00022679"/>
    </source>
</evidence>
<sequence>MVIRSKELCRRVLENQHKLIQFLQMRLCSNQKIQELAKYEEDDFPRTISSSIKYAVQPQPNQIQHQQDVGQQFKYSDISVRLAGPHQLQPKPDVDDLAFGKYFTDHMLKIQYHRRLGGWLKPEITPFENLVLHPAAKVFHYAVELFEGIKAYRGVDGRIRVFRPEMNMARMNLTAYRSGLPTFDAEEMVKSMARLISIDSEWVPHTESASLYIRPTLIGIEPTLGVASSESALMYTILSPVGPYFKPGHKGGLTLYADPKYVRAWPGGCGDRKMGSNYAPTIHVQKEAQAHGCHQVLWLYGEDHQLTEVGVMNIFMVYVNEDGVKELITPPLNGLILPGITRDSIIQLAKELGDVRVREDVITMPMVKKLLQKGRLLELFGSGTAAVISPIERIHYLGEQLHIPTLEQEDSLSKYLLKTLTDIQYGKLDHPWAYVID</sequence>
<evidence type="ECO:0000256" key="8">
    <source>
        <dbReference type="PIRSR" id="PIRSR006468-1"/>
    </source>
</evidence>
<evidence type="ECO:0000256" key="1">
    <source>
        <dbReference type="ARBA" id="ARBA00001933"/>
    </source>
</evidence>
<dbReference type="PIRSF" id="PIRSF006468">
    <property type="entry name" value="BCAT1"/>
    <property type="match status" value="1"/>
</dbReference>
<evidence type="ECO:0000256" key="6">
    <source>
        <dbReference type="ARBA" id="ARBA00022898"/>
    </source>
</evidence>
<dbReference type="Gene3D" id="3.20.10.10">
    <property type="entry name" value="D-amino Acid Aminotransferase, subunit A, domain 2"/>
    <property type="match status" value="1"/>
</dbReference>
<dbReference type="FunFam" id="3.30.470.10:FF:000002">
    <property type="entry name" value="Branched-chain-amino-acid aminotransferase"/>
    <property type="match status" value="1"/>
</dbReference>
<dbReference type="GO" id="GO:0052655">
    <property type="term" value="F:L-valine-2-oxoglutarate transaminase activity"/>
    <property type="evidence" value="ECO:0007669"/>
    <property type="project" value="RHEA"/>
</dbReference>
<comment type="catalytic activity">
    <reaction evidence="11">
        <text>L-isoleucine + 2-oxoglutarate = (S)-3-methyl-2-oxopentanoate + L-glutamate</text>
        <dbReference type="Rhea" id="RHEA:24801"/>
        <dbReference type="ChEBI" id="CHEBI:16810"/>
        <dbReference type="ChEBI" id="CHEBI:29985"/>
        <dbReference type="ChEBI" id="CHEBI:35146"/>
        <dbReference type="ChEBI" id="CHEBI:58045"/>
        <dbReference type="EC" id="2.6.1.42"/>
    </reaction>
</comment>
<dbReference type="SUPFAM" id="SSF56752">
    <property type="entry name" value="D-aminoacid aminotransferase-like PLP-dependent enzymes"/>
    <property type="match status" value="1"/>
</dbReference>
<dbReference type="FunFam" id="3.20.10.10:FF:000004">
    <property type="entry name" value="Branched-chain-amino-acid aminotransferase"/>
    <property type="match status" value="1"/>
</dbReference>
<dbReference type="InterPro" id="IPR033939">
    <property type="entry name" value="BCAT_family"/>
</dbReference>
<dbReference type="InterPro" id="IPR018300">
    <property type="entry name" value="Aminotrans_IV_CS"/>
</dbReference>
<dbReference type="GO" id="GO:0052654">
    <property type="term" value="F:L-leucine-2-oxoglutarate transaminase activity"/>
    <property type="evidence" value="ECO:0007669"/>
    <property type="project" value="RHEA"/>
</dbReference>
<dbReference type="InterPro" id="IPR005786">
    <property type="entry name" value="B_amino_transII"/>
</dbReference>
<dbReference type="NCBIfam" id="TIGR01123">
    <property type="entry name" value="ilvE_II"/>
    <property type="match status" value="1"/>
</dbReference>
<evidence type="ECO:0000256" key="4">
    <source>
        <dbReference type="ARBA" id="ARBA00022605"/>
    </source>
</evidence>
<keyword evidence="4 11" id="KW-0028">Amino-acid biosynthesis</keyword>
<comment type="catalytic activity">
    <reaction evidence="11">
        <text>L-leucine + 2-oxoglutarate = 4-methyl-2-oxopentanoate + L-glutamate</text>
        <dbReference type="Rhea" id="RHEA:18321"/>
        <dbReference type="ChEBI" id="CHEBI:16810"/>
        <dbReference type="ChEBI" id="CHEBI:17865"/>
        <dbReference type="ChEBI" id="CHEBI:29985"/>
        <dbReference type="ChEBI" id="CHEBI:57427"/>
        <dbReference type="EC" id="2.6.1.42"/>
    </reaction>
</comment>
<dbReference type="GO" id="GO:0009099">
    <property type="term" value="P:L-valine biosynthetic process"/>
    <property type="evidence" value="ECO:0007669"/>
    <property type="project" value="TreeGrafter"/>
</dbReference>
<dbReference type="PANTHER" id="PTHR11825">
    <property type="entry name" value="SUBGROUP IIII AMINOTRANSFERASE"/>
    <property type="match status" value="1"/>
</dbReference>
<dbReference type="EMBL" id="GANO01002426">
    <property type="protein sequence ID" value="JAB57445.1"/>
    <property type="molecule type" value="mRNA"/>
</dbReference>
<comment type="catalytic activity">
    <reaction evidence="11">
        <text>L-valine + 2-oxoglutarate = 3-methyl-2-oxobutanoate + L-glutamate</text>
        <dbReference type="Rhea" id="RHEA:24813"/>
        <dbReference type="ChEBI" id="CHEBI:11851"/>
        <dbReference type="ChEBI" id="CHEBI:16810"/>
        <dbReference type="ChEBI" id="CHEBI:29985"/>
        <dbReference type="ChEBI" id="CHEBI:57762"/>
        <dbReference type="EC" id="2.6.1.42"/>
    </reaction>
</comment>
<reference evidence="12" key="1">
    <citation type="journal article" date="2014" name="Insect Biochem. Mol. Biol.">
        <title>An insight into the sialome of the frog biting fly, Corethrella appendiculata.</title>
        <authorList>
            <person name="Ribeiro J.M.C."/>
            <person name="Chagas A.C."/>
            <person name="Pham V.M."/>
            <person name="Lounibos L.P."/>
            <person name="Calvo E."/>
        </authorList>
    </citation>
    <scope>NUCLEOTIDE SEQUENCE</scope>
    <source>
        <tissue evidence="12">Salivary glands</tissue>
    </source>
</reference>
<evidence type="ECO:0000256" key="7">
    <source>
        <dbReference type="ARBA" id="ARBA00023304"/>
    </source>
</evidence>
<dbReference type="Pfam" id="PF01063">
    <property type="entry name" value="Aminotran_4"/>
    <property type="match status" value="1"/>
</dbReference>
<keyword evidence="3 11" id="KW-0032">Aminotransferase</keyword>
<dbReference type="EC" id="2.6.1.42" evidence="11"/>
<keyword evidence="5 11" id="KW-0808">Transferase</keyword>
<protein>
    <recommendedName>
        <fullName evidence="11">Branched-chain-amino-acid aminotransferase</fullName>
        <ecNumber evidence="11">2.6.1.42</ecNumber>
    </recommendedName>
</protein>
<dbReference type="GO" id="GO:0005739">
    <property type="term" value="C:mitochondrion"/>
    <property type="evidence" value="ECO:0007669"/>
    <property type="project" value="TreeGrafter"/>
</dbReference>
<dbReference type="Gene3D" id="3.30.470.10">
    <property type="match status" value="1"/>
</dbReference>
<dbReference type="NCBIfam" id="NF009897">
    <property type="entry name" value="PRK13357.1"/>
    <property type="match status" value="1"/>
</dbReference>
<dbReference type="InterPro" id="IPR036038">
    <property type="entry name" value="Aminotransferase-like"/>
</dbReference>
<dbReference type="InterPro" id="IPR043132">
    <property type="entry name" value="BCAT-like_C"/>
</dbReference>
<name>U5EJ01_9DIPT</name>
<dbReference type="InterPro" id="IPR001544">
    <property type="entry name" value="Aminotrans_IV"/>
</dbReference>
<keyword evidence="6 10" id="KW-0663">Pyridoxal phosphate</keyword>
<evidence type="ECO:0000256" key="3">
    <source>
        <dbReference type="ARBA" id="ARBA00022576"/>
    </source>
</evidence>